<dbReference type="Gene3D" id="1.20.120.520">
    <property type="entry name" value="nmb1532 protein domain like"/>
    <property type="match status" value="1"/>
</dbReference>
<dbReference type="STRING" id="1433287.X808_11400"/>
<keyword evidence="3" id="KW-1185">Reference proteome</keyword>
<dbReference type="HOGENOM" id="CLU_113668_0_0_6"/>
<dbReference type="EMBL" id="CP006943">
    <property type="protein sequence ID" value="AHG75663.1"/>
    <property type="molecule type" value="Genomic_DNA"/>
</dbReference>
<dbReference type="PATRIC" id="fig|1433287.3.peg.1141"/>
<protein>
    <submittedName>
        <fullName evidence="2">Preprotein translocase subunit YajC</fullName>
    </submittedName>
</protein>
<dbReference type="eggNOG" id="COG3945">
    <property type="taxonomic scope" value="Bacteria"/>
</dbReference>
<dbReference type="InterPro" id="IPR012312">
    <property type="entry name" value="Hemerythrin-like"/>
</dbReference>
<gene>
    <name evidence="2" type="ORF">X808_11400</name>
</gene>
<name>W0QEL6_9PAST</name>
<dbReference type="AlphaFoldDB" id="W0QEL6"/>
<dbReference type="CDD" id="cd12108">
    <property type="entry name" value="Hr-like"/>
    <property type="match status" value="1"/>
</dbReference>
<dbReference type="KEGG" id="mvi:X808_11400"/>
<evidence type="ECO:0000313" key="3">
    <source>
        <dbReference type="Proteomes" id="UP000066995"/>
    </source>
</evidence>
<sequence length="179" mass="20758">MSFFLQGVSMQQLEPQTFASWAEPIDMLYACHGKVKSFCKQLQILPDYLEKNGINQAVKNDVQQILNYFNISAPLHHADEEDDFFPELIKVQPQAQTEVDELERQHVDLHKNWDNLSSQLEDLLAGKRENIDRDLIARFVAGYHVHIAIEEPLFELGREHLAQEKLSEMGKVMADRRKL</sequence>
<accession>W0QEL6</accession>
<proteinExistence type="predicted"/>
<organism evidence="2 3">
    <name type="scientific">Mannheimia varigena USDA-ARS-USMARC-1296</name>
    <dbReference type="NCBI Taxonomy" id="1433287"/>
    <lineage>
        <taxon>Bacteria</taxon>
        <taxon>Pseudomonadati</taxon>
        <taxon>Pseudomonadota</taxon>
        <taxon>Gammaproteobacteria</taxon>
        <taxon>Pasteurellales</taxon>
        <taxon>Pasteurellaceae</taxon>
        <taxon>Mannheimia</taxon>
    </lineage>
</organism>
<reference evidence="2 3" key="1">
    <citation type="submission" date="2013-12" db="EMBL/GenBank/DDBJ databases">
        <title>Annotation of the Mannheimia varigena USDA-ARS-USMARC-1296 complete genome.</title>
        <authorList>
            <person name="Harhay G.P."/>
            <person name="Clawson M.L."/>
            <person name="Murray R.W."/>
            <person name="Lubbers B.V."/>
            <person name="Heaton M.P."/>
            <person name="Chitko-Mckown C.G."/>
            <person name="Harhay D.M."/>
            <person name="Smith T.P.L."/>
        </authorList>
    </citation>
    <scope>NUCLEOTIDE SEQUENCE [LARGE SCALE GENOMIC DNA]</scope>
    <source>
        <strain evidence="2 3">USDA-ARS-USMARC-1296</strain>
    </source>
</reference>
<dbReference type="Pfam" id="PF01814">
    <property type="entry name" value="Hemerythrin"/>
    <property type="match status" value="1"/>
</dbReference>
<evidence type="ECO:0000259" key="1">
    <source>
        <dbReference type="Pfam" id="PF01814"/>
    </source>
</evidence>
<dbReference type="Proteomes" id="UP000066995">
    <property type="component" value="Chromosome"/>
</dbReference>
<evidence type="ECO:0000313" key="2">
    <source>
        <dbReference type="EMBL" id="AHG75663.1"/>
    </source>
</evidence>
<feature type="domain" description="Hemerythrin-like" evidence="1">
    <location>
        <begin position="24"/>
        <end position="151"/>
    </location>
</feature>